<accession>A0A426YJA8</accession>
<dbReference type="InterPro" id="IPR008892">
    <property type="entry name" value="COR413"/>
</dbReference>
<dbReference type="GO" id="GO:0016020">
    <property type="term" value="C:membrane"/>
    <property type="evidence" value="ECO:0007669"/>
    <property type="project" value="UniProtKB-SubCell"/>
</dbReference>
<protein>
    <submittedName>
        <fullName evidence="8">Uncharacterized protein</fullName>
    </submittedName>
</protein>
<evidence type="ECO:0000256" key="1">
    <source>
        <dbReference type="ARBA" id="ARBA00004141"/>
    </source>
</evidence>
<evidence type="ECO:0000256" key="7">
    <source>
        <dbReference type="SAM" id="SignalP"/>
    </source>
</evidence>
<dbReference type="Proteomes" id="UP000287651">
    <property type="component" value="Unassembled WGS sequence"/>
</dbReference>
<keyword evidence="4" id="KW-1133">Transmembrane helix</keyword>
<dbReference type="AlphaFoldDB" id="A0A426YJA8"/>
<feature type="region of interest" description="Disordered" evidence="6">
    <location>
        <begin position="107"/>
        <end position="135"/>
    </location>
</feature>
<evidence type="ECO:0000256" key="5">
    <source>
        <dbReference type="ARBA" id="ARBA00023136"/>
    </source>
</evidence>
<evidence type="ECO:0000256" key="2">
    <source>
        <dbReference type="ARBA" id="ARBA00005852"/>
    </source>
</evidence>
<evidence type="ECO:0000256" key="3">
    <source>
        <dbReference type="ARBA" id="ARBA00022692"/>
    </source>
</evidence>
<sequence length="283" mass="31897">MNCRGEFGKWIALIAVILRLFFPRHFPAHPGIRWLQELIHKNPWRFKQHRHHSSPGLSYLPPIPAFPLGSQSHQGSKNTHLCFECELEPLVAYKVEADLFPAIRSHHHTHDRNQQRVPVGPRAVPEASRIGDSGPTVVHSGRLAVGGAPRRVMTFRSVIIPRSRLQRRPTTKCQVAVSALLAKTTRRKASAFSHLRSSKASPLLHLCDLIRFGERNCNKTQGLWEEERRGEEDEEEEEEEEGGKMSFGVGGGNRGHPSDALELLSSVRWMRRRGLSVPPPACP</sequence>
<keyword evidence="7" id="KW-0732">Signal</keyword>
<comment type="similarity">
    <text evidence="2">Belongs to the Cold-regulated 413 protein family.</text>
</comment>
<feature type="signal peptide" evidence="7">
    <location>
        <begin position="1"/>
        <end position="27"/>
    </location>
</feature>
<comment type="caution">
    <text evidence="8">The sequence shown here is derived from an EMBL/GenBank/DDBJ whole genome shotgun (WGS) entry which is preliminary data.</text>
</comment>
<proteinExistence type="inferred from homology"/>
<dbReference type="EMBL" id="AMZH03012021">
    <property type="protein sequence ID" value="RRT51803.1"/>
    <property type="molecule type" value="Genomic_DNA"/>
</dbReference>
<dbReference type="Pfam" id="PF05562">
    <property type="entry name" value="WCOR413"/>
    <property type="match status" value="1"/>
</dbReference>
<keyword evidence="3" id="KW-0812">Transmembrane</keyword>
<reference evidence="8 9" key="1">
    <citation type="journal article" date="2014" name="Agronomy (Basel)">
        <title>A Draft Genome Sequence for Ensete ventricosum, the Drought-Tolerant Tree Against Hunger.</title>
        <authorList>
            <person name="Harrison J."/>
            <person name="Moore K.A."/>
            <person name="Paszkiewicz K."/>
            <person name="Jones T."/>
            <person name="Grant M."/>
            <person name="Ambacheew D."/>
            <person name="Muzemil S."/>
            <person name="Studholme D.J."/>
        </authorList>
    </citation>
    <scope>NUCLEOTIDE SEQUENCE [LARGE SCALE GENOMIC DNA]</scope>
</reference>
<evidence type="ECO:0000313" key="9">
    <source>
        <dbReference type="Proteomes" id="UP000287651"/>
    </source>
</evidence>
<evidence type="ECO:0000256" key="4">
    <source>
        <dbReference type="ARBA" id="ARBA00022989"/>
    </source>
</evidence>
<evidence type="ECO:0000313" key="8">
    <source>
        <dbReference type="EMBL" id="RRT51803.1"/>
    </source>
</evidence>
<feature type="compositionally biased region" description="Acidic residues" evidence="6">
    <location>
        <begin position="232"/>
        <end position="241"/>
    </location>
</feature>
<organism evidence="8 9">
    <name type="scientific">Ensete ventricosum</name>
    <name type="common">Abyssinian banana</name>
    <name type="synonym">Musa ensete</name>
    <dbReference type="NCBI Taxonomy" id="4639"/>
    <lineage>
        <taxon>Eukaryota</taxon>
        <taxon>Viridiplantae</taxon>
        <taxon>Streptophyta</taxon>
        <taxon>Embryophyta</taxon>
        <taxon>Tracheophyta</taxon>
        <taxon>Spermatophyta</taxon>
        <taxon>Magnoliopsida</taxon>
        <taxon>Liliopsida</taxon>
        <taxon>Zingiberales</taxon>
        <taxon>Musaceae</taxon>
        <taxon>Ensete</taxon>
    </lineage>
</organism>
<name>A0A426YJA8_ENSVE</name>
<gene>
    <name evidence="8" type="ORF">B296_00045697</name>
</gene>
<feature type="region of interest" description="Disordered" evidence="6">
    <location>
        <begin position="223"/>
        <end position="260"/>
    </location>
</feature>
<feature type="chain" id="PRO_5019529378" evidence="7">
    <location>
        <begin position="28"/>
        <end position="283"/>
    </location>
</feature>
<evidence type="ECO:0000256" key="6">
    <source>
        <dbReference type="SAM" id="MobiDB-lite"/>
    </source>
</evidence>
<comment type="subcellular location">
    <subcellularLocation>
        <location evidence="1">Membrane</location>
        <topology evidence="1">Multi-pass membrane protein</topology>
    </subcellularLocation>
</comment>
<keyword evidence="5" id="KW-0472">Membrane</keyword>